<dbReference type="AlphaFoldDB" id="A0A162TVZ0"/>
<dbReference type="STRING" id="1121326.CLMAG_01450"/>
<protein>
    <submittedName>
        <fullName evidence="1">Uncharacterized protein</fullName>
    </submittedName>
</protein>
<accession>A0A162TVZ0</accession>
<dbReference type="Proteomes" id="UP000076603">
    <property type="component" value="Unassembled WGS sequence"/>
</dbReference>
<evidence type="ECO:0000313" key="1">
    <source>
        <dbReference type="EMBL" id="KZL93134.1"/>
    </source>
</evidence>
<evidence type="ECO:0000313" key="2">
    <source>
        <dbReference type="Proteomes" id="UP000076603"/>
    </source>
</evidence>
<dbReference type="EMBL" id="LWAE01000001">
    <property type="protein sequence ID" value="KZL93134.1"/>
    <property type="molecule type" value="Genomic_DNA"/>
</dbReference>
<reference evidence="1 2" key="1">
    <citation type="submission" date="2016-04" db="EMBL/GenBank/DDBJ databases">
        <title>Genome sequence of Clostridium magnum DSM 2767.</title>
        <authorList>
            <person name="Poehlein A."/>
            <person name="Uhlig R."/>
            <person name="Fischer R."/>
            <person name="Bahl H."/>
            <person name="Daniel R."/>
        </authorList>
    </citation>
    <scope>NUCLEOTIDE SEQUENCE [LARGE SCALE GENOMIC DNA]</scope>
    <source>
        <strain evidence="1 2">DSM 2767</strain>
    </source>
</reference>
<dbReference type="RefSeq" id="WP_066616557.1">
    <property type="nucleotide sequence ID" value="NZ_FQXL01000063.1"/>
</dbReference>
<name>A0A162TVZ0_9CLOT</name>
<keyword evidence="2" id="KW-1185">Reference proteome</keyword>
<proteinExistence type="predicted"/>
<comment type="caution">
    <text evidence="1">The sequence shown here is derived from an EMBL/GenBank/DDBJ whole genome shotgun (WGS) entry which is preliminary data.</text>
</comment>
<dbReference type="PATRIC" id="fig|1121326.3.peg.125"/>
<gene>
    <name evidence="1" type="ORF">CLMAG_01450</name>
</gene>
<dbReference type="OrthoDB" id="1888745at2"/>
<sequence>MKPIVYVNSSIKDFYEDNTLMGRIKDRFKISFLGESFIKELNLNIYKLKLPPNLNKKAYCNNLGIARRKVKNKDTELAIKTYREFDYGFFNDFQKDLMAFSITGSSKLILRTRHKSIRDSCIVIYDGADDINFNIICFMAKEAKYVVLLSKNIIKINRISQYVIANYGVTPIITSDIEYALRAADLIVTSRAIDLNNNAVVWYLNNRYIPIRENNTIINDVTYNVPWMLDGINMSPELLGSILCQMDGTDVEKSLKYNGIFLDDIKFNDNTLILD</sequence>
<organism evidence="1 2">
    <name type="scientific">Clostridium magnum DSM 2767</name>
    <dbReference type="NCBI Taxonomy" id="1121326"/>
    <lineage>
        <taxon>Bacteria</taxon>
        <taxon>Bacillati</taxon>
        <taxon>Bacillota</taxon>
        <taxon>Clostridia</taxon>
        <taxon>Eubacteriales</taxon>
        <taxon>Clostridiaceae</taxon>
        <taxon>Clostridium</taxon>
    </lineage>
</organism>